<proteinExistence type="predicted"/>
<evidence type="ECO:0000313" key="1">
    <source>
        <dbReference type="EMBL" id="MFB9821877.1"/>
    </source>
</evidence>
<protein>
    <submittedName>
        <fullName evidence="1">Uncharacterized protein</fullName>
    </submittedName>
</protein>
<comment type="caution">
    <text evidence="1">The sequence shown here is derived from an EMBL/GenBank/DDBJ whole genome shotgun (WGS) entry which is preliminary data.</text>
</comment>
<keyword evidence="2" id="KW-1185">Reference proteome</keyword>
<gene>
    <name evidence="1" type="ORF">ACFFP1_20575</name>
</gene>
<name>A0ABV5Y4F4_ARTRM</name>
<dbReference type="SUPFAM" id="SSF82171">
    <property type="entry name" value="DPP6 N-terminal domain-like"/>
    <property type="match status" value="1"/>
</dbReference>
<reference evidence="1 2" key="1">
    <citation type="submission" date="2024-09" db="EMBL/GenBank/DDBJ databases">
        <authorList>
            <person name="Sun Q."/>
            <person name="Mori K."/>
        </authorList>
    </citation>
    <scope>NUCLEOTIDE SEQUENCE [LARGE SCALE GENOMIC DNA]</scope>
    <source>
        <strain evidence="1 2">JCM 1334</strain>
    </source>
</reference>
<organism evidence="1 2">
    <name type="scientific">Arthrobacter ramosus</name>
    <dbReference type="NCBI Taxonomy" id="1672"/>
    <lineage>
        <taxon>Bacteria</taxon>
        <taxon>Bacillati</taxon>
        <taxon>Actinomycetota</taxon>
        <taxon>Actinomycetes</taxon>
        <taxon>Micrococcales</taxon>
        <taxon>Micrococcaceae</taxon>
        <taxon>Arthrobacter</taxon>
    </lineage>
</organism>
<dbReference type="Gene3D" id="2.120.10.60">
    <property type="entry name" value="Tricorn protease N-terminal domain"/>
    <property type="match status" value="1"/>
</dbReference>
<evidence type="ECO:0000313" key="2">
    <source>
        <dbReference type="Proteomes" id="UP001589702"/>
    </source>
</evidence>
<accession>A0ABV5Y4F4</accession>
<sequence length="147" mass="15450">MKTLTPDEGVNYFVNPDGTLVGVQYGGGTFQENGAGVGGYVVQDWISSTEYVAVDFSQSGIYRVKAKPRSKSDLMDSPTEGIALLPRTDRTPSYTVVSPDGAKVAFLATAPDSSNVEVYTVESAGGGTPKKVPASAVPDKAKLIGWK</sequence>
<dbReference type="RefSeq" id="WP_344788135.1">
    <property type="nucleotide sequence ID" value="NZ_BAAAWN010000001.1"/>
</dbReference>
<dbReference type="Proteomes" id="UP001589702">
    <property type="component" value="Unassembled WGS sequence"/>
</dbReference>
<dbReference type="EMBL" id="JBHMBC010000039">
    <property type="protein sequence ID" value="MFB9821877.1"/>
    <property type="molecule type" value="Genomic_DNA"/>
</dbReference>